<dbReference type="VEuPathDB" id="FungiDB:PCH_Pc21g22220"/>
<sequence length="286" mass="32721">MMFYGAQSGGVCRHAMHAGYAFVSVQTEHLPPGLEHPTSPLDQHSDHPAPYGSLALHSARVNLAQVNPARVTQVWDLGTPKAQDRGRCRLRRAKQNGGRANRERIVDEPSEDAHNAYVACRLSSDRRPFNAVSFGNNRLIEYTDGYLVAPHTLEVFAVVEVKAMIRDREQHPEVLWQEAAEMVAWIMSDVNSRQCPLERRIIVSQARDEIYITIANYDQEYLDYLQGRFNPRRYDRPEFFLRMTEYGPWKIDSRSNMHHLARVIMAFCLQVTDDINQLRGSPGQST</sequence>
<proteinExistence type="predicted"/>
<accession>B6HN02</accession>
<gene>
    <name evidence="1" type="ORF">Pc21g22220</name>
    <name evidence="1" type="ORF">PCH_Pc21g22220</name>
</gene>
<evidence type="ECO:0000313" key="1">
    <source>
        <dbReference type="EMBL" id="CAP97119.1"/>
    </source>
</evidence>
<evidence type="ECO:0000313" key="2">
    <source>
        <dbReference type="Proteomes" id="UP000000724"/>
    </source>
</evidence>
<dbReference type="OMA" id="EMVAWIM"/>
<keyword evidence="2" id="KW-1185">Reference proteome</keyword>
<dbReference type="AlphaFoldDB" id="B6HN02"/>
<reference evidence="1 2" key="1">
    <citation type="journal article" date="2008" name="Nat. Biotechnol.">
        <title>Genome sequencing and analysis of the filamentous fungus Penicillium chrysogenum.</title>
        <authorList>
            <person name="van den Berg M.A."/>
            <person name="Albang R."/>
            <person name="Albermann K."/>
            <person name="Badger J.H."/>
            <person name="Daran J.-M."/>
            <person name="Driessen A.J.M."/>
            <person name="Garcia-Estrada C."/>
            <person name="Fedorova N.D."/>
            <person name="Harris D.M."/>
            <person name="Heijne W.H.M."/>
            <person name="Joardar V.S."/>
            <person name="Kiel J.A.K.W."/>
            <person name="Kovalchuk A."/>
            <person name="Martin J.F."/>
            <person name="Nierman W.C."/>
            <person name="Nijland J.G."/>
            <person name="Pronk J.T."/>
            <person name="Roubos J.A."/>
            <person name="van der Klei I.J."/>
            <person name="van Peij N.N.M.E."/>
            <person name="Veenhuis M."/>
            <person name="von Doehren H."/>
            <person name="Wagner C."/>
            <person name="Wortman J.R."/>
            <person name="Bovenberg R.A.L."/>
        </authorList>
    </citation>
    <scope>NUCLEOTIDE SEQUENCE [LARGE SCALE GENOMIC DNA]</scope>
    <source>
        <strain evidence="2">ATCC 28089 / DSM 1075 / NRRL 1951 / Wisconsin 54-1255</strain>
    </source>
</reference>
<organism evidence="1 2">
    <name type="scientific">Penicillium rubens (strain ATCC 28089 / DSM 1075 / NRRL 1951 / Wisconsin 54-1255)</name>
    <name type="common">Penicillium chrysogenum</name>
    <dbReference type="NCBI Taxonomy" id="500485"/>
    <lineage>
        <taxon>Eukaryota</taxon>
        <taxon>Fungi</taxon>
        <taxon>Dikarya</taxon>
        <taxon>Ascomycota</taxon>
        <taxon>Pezizomycotina</taxon>
        <taxon>Eurotiomycetes</taxon>
        <taxon>Eurotiomycetidae</taxon>
        <taxon>Eurotiales</taxon>
        <taxon>Aspergillaceae</taxon>
        <taxon>Penicillium</taxon>
        <taxon>Penicillium chrysogenum species complex</taxon>
    </lineage>
</organism>
<protein>
    <submittedName>
        <fullName evidence="1">Pc21g22220 protein</fullName>
    </submittedName>
</protein>
<dbReference type="OrthoDB" id="3508621at2759"/>
<dbReference type="STRING" id="500485.B6HN02"/>
<dbReference type="HOGENOM" id="CLU_973524_0_0_1"/>
<name>B6HN02_PENRW</name>
<dbReference type="BioCyc" id="PCHR:PC21G22220-MONOMER"/>
<dbReference type="Proteomes" id="UP000000724">
    <property type="component" value="Contig Pc00c21"/>
</dbReference>
<dbReference type="EMBL" id="AM920436">
    <property type="protein sequence ID" value="CAP97119.1"/>
    <property type="molecule type" value="Genomic_DNA"/>
</dbReference>